<evidence type="ECO:0000313" key="2">
    <source>
        <dbReference type="EMBL" id="TNY22113.1"/>
    </source>
</evidence>
<protein>
    <recommendedName>
        <fullName evidence="4">Ino eighty subunit 1</fullName>
    </recommendedName>
</protein>
<feature type="region of interest" description="Disordered" evidence="1">
    <location>
        <begin position="433"/>
        <end position="479"/>
    </location>
</feature>
<dbReference type="EMBL" id="SOZI01000031">
    <property type="protein sequence ID" value="TNY22113.1"/>
    <property type="molecule type" value="Genomic_DNA"/>
</dbReference>
<feature type="compositionally biased region" description="Low complexity" evidence="1">
    <location>
        <begin position="344"/>
        <end position="355"/>
    </location>
</feature>
<name>A0A5C5FZ01_9BASI</name>
<keyword evidence="3" id="KW-1185">Reference proteome</keyword>
<evidence type="ECO:0000313" key="3">
    <source>
        <dbReference type="Proteomes" id="UP000311382"/>
    </source>
</evidence>
<organism evidence="2 3">
    <name type="scientific">Rhodotorula diobovata</name>
    <dbReference type="NCBI Taxonomy" id="5288"/>
    <lineage>
        <taxon>Eukaryota</taxon>
        <taxon>Fungi</taxon>
        <taxon>Dikarya</taxon>
        <taxon>Basidiomycota</taxon>
        <taxon>Pucciniomycotina</taxon>
        <taxon>Microbotryomycetes</taxon>
        <taxon>Sporidiobolales</taxon>
        <taxon>Sporidiobolaceae</taxon>
        <taxon>Rhodotorula</taxon>
    </lineage>
</organism>
<dbReference type="Proteomes" id="UP000311382">
    <property type="component" value="Unassembled WGS sequence"/>
</dbReference>
<dbReference type="PANTHER" id="PTHR37287:SF1">
    <property type="entry name" value="INO EIGHTY SUBUNIT 1"/>
    <property type="match status" value="1"/>
</dbReference>
<feature type="compositionally biased region" description="Basic and acidic residues" evidence="1">
    <location>
        <begin position="435"/>
        <end position="461"/>
    </location>
</feature>
<evidence type="ECO:0008006" key="4">
    <source>
        <dbReference type="Google" id="ProtNLM"/>
    </source>
</evidence>
<dbReference type="PANTHER" id="PTHR37287">
    <property type="entry name" value="INO EIGHTY SUBUNIT 1"/>
    <property type="match status" value="1"/>
</dbReference>
<reference evidence="2 3" key="1">
    <citation type="submission" date="2019-03" db="EMBL/GenBank/DDBJ databases">
        <title>Rhodosporidium diobovatum UCD-FST 08-225 genome sequencing, assembly, and annotation.</title>
        <authorList>
            <person name="Fakankun I.U."/>
            <person name="Fristensky B."/>
            <person name="Levin D.B."/>
        </authorList>
    </citation>
    <scope>NUCLEOTIDE SEQUENCE [LARGE SCALE GENOMIC DNA]</scope>
    <source>
        <strain evidence="2 3">UCD-FST 08-225</strain>
    </source>
</reference>
<comment type="caution">
    <text evidence="2">The sequence shown here is derived from an EMBL/GenBank/DDBJ whole genome shotgun (WGS) entry which is preliminary data.</text>
</comment>
<sequence length="479" mass="53995">MPPKRTAEELHALSHPRSKRSYKETNWAIKKLDSEPLLRADIQWQVLDDIFADRSFRFTAPVDQNSDPIYLNFDQLYLEAILSSTKTTQNIRQKLISNPQFAINYCKLCLLVNVGRINTTLAFYPNMRTALRTYHPVPSLQTEETSQKEMSDAPRIKGMLKGAMLDHEVSSPPTTLKDVARKAASGEIQRGPPTTIIEAIFLVFNEAGWISEKYFPDGFDLWDVFFPSNMPSQPRARAFLALMHHILENKSFLDDFDAPSSMPRTLNPPLALVRDPPPGSAPENVDTESELAFAREMKSVRDGVVKTVPAILKKEEEAREKLKLQAEKEQGLQAGDQPAKRSKASSSRAKSSFARSQHRAEMAGVVPEILPPGWENDDWSHDVPTKSGLLGTWLTVKNDMLSNRDPDYDSDDEGVFPFDLLLRRANLATLNPATGRREPARNLKEYDEWVRRRESGDASPKEEDDEAEEKESGSEGGDE</sequence>
<dbReference type="InterPro" id="IPR038014">
    <property type="entry name" value="Ies1"/>
</dbReference>
<accession>A0A5C5FZ01</accession>
<dbReference type="AlphaFoldDB" id="A0A5C5FZ01"/>
<feature type="region of interest" description="Disordered" evidence="1">
    <location>
        <begin position="326"/>
        <end position="360"/>
    </location>
</feature>
<proteinExistence type="predicted"/>
<dbReference type="STRING" id="5288.A0A5C5FZ01"/>
<gene>
    <name evidence="2" type="ORF">DMC30DRAFT_451085</name>
</gene>
<evidence type="ECO:0000256" key="1">
    <source>
        <dbReference type="SAM" id="MobiDB-lite"/>
    </source>
</evidence>
<dbReference type="GO" id="GO:0031011">
    <property type="term" value="C:Ino80 complex"/>
    <property type="evidence" value="ECO:0007669"/>
    <property type="project" value="InterPro"/>
</dbReference>
<dbReference type="OrthoDB" id="5413003at2759"/>